<feature type="domain" description="HDOD" evidence="1">
    <location>
        <begin position="59"/>
        <end position="251"/>
    </location>
</feature>
<dbReference type="PROSITE" id="PS51833">
    <property type="entry name" value="HDOD"/>
    <property type="match status" value="1"/>
</dbReference>
<dbReference type="PANTHER" id="PTHR33525:SF6">
    <property type="entry name" value="HDOD DOMAIN-CONTAINING PROTEIN"/>
    <property type="match status" value="1"/>
</dbReference>
<protein>
    <submittedName>
        <fullName evidence="2">Putative signal transduction protein</fullName>
    </submittedName>
</protein>
<dbReference type="Proteomes" id="UP000004200">
    <property type="component" value="Unassembled WGS sequence"/>
</dbReference>
<dbReference type="eggNOG" id="COG1639">
    <property type="taxonomic scope" value="Bacteria"/>
</dbReference>
<dbReference type="InterPro" id="IPR013976">
    <property type="entry name" value="HDOD"/>
</dbReference>
<keyword evidence="3" id="KW-1185">Reference proteome</keyword>
<organism evidence="2 3">
    <name type="scientific">Thiorhodococcus drewsii AZ1</name>
    <dbReference type="NCBI Taxonomy" id="765913"/>
    <lineage>
        <taxon>Bacteria</taxon>
        <taxon>Pseudomonadati</taxon>
        <taxon>Pseudomonadota</taxon>
        <taxon>Gammaproteobacteria</taxon>
        <taxon>Chromatiales</taxon>
        <taxon>Chromatiaceae</taxon>
        <taxon>Thiorhodococcus</taxon>
    </lineage>
</organism>
<name>G2E4F6_9GAMM</name>
<dbReference type="STRING" id="765913.ThidrDRAFT_3169"/>
<evidence type="ECO:0000313" key="3">
    <source>
        <dbReference type="Proteomes" id="UP000004200"/>
    </source>
</evidence>
<dbReference type="PANTHER" id="PTHR33525">
    <property type="match status" value="1"/>
</dbReference>
<dbReference type="InterPro" id="IPR052340">
    <property type="entry name" value="RNase_Y/CdgJ"/>
</dbReference>
<proteinExistence type="predicted"/>
<accession>G2E4F6</accession>
<dbReference type="Gene3D" id="1.10.3210.10">
    <property type="entry name" value="Hypothetical protein af1432"/>
    <property type="match status" value="1"/>
</dbReference>
<sequence length="321" mass="35510">MDSMASRPTPLIRSSSVIRANRIIMSEMPLDHSTPSASYRYPPKPDLELAFQAVRKARIPQIPDVVFALRDELGRPEPDIRVAAELISRDVSLTGQVMKAVNSPLFRCRTKITNMHQAVAMMGIARLTNLVTAQAIQRMLGVTEGPAQVVWDGMMVRARAILTVAEVVGGVALDEAYLFGIMQNAGSLIFVEMAPDYGTEWVLRNETDPLGLMEYERKRLGVDHVTVGFLLAGNWRLPEHIALAIYHHHDSDFGFSADSAVGVLVALSKLAHSLVVMRHGNHEQLELPADQERALRDLAIDDEDWAALCDRAQAGEWATQL</sequence>
<gene>
    <name evidence="2" type="ORF">ThidrDRAFT_3169</name>
</gene>
<comment type="caution">
    <text evidence="2">The sequence shown here is derived from an EMBL/GenBank/DDBJ whole genome shotgun (WGS) entry which is preliminary data.</text>
</comment>
<evidence type="ECO:0000259" key="1">
    <source>
        <dbReference type="PROSITE" id="PS51833"/>
    </source>
</evidence>
<reference evidence="2 3" key="1">
    <citation type="submission" date="2011-06" db="EMBL/GenBank/DDBJ databases">
        <title>The draft genome of Thiorhodococcus drewsii AZ1.</title>
        <authorList>
            <consortium name="US DOE Joint Genome Institute (JGI-PGF)"/>
            <person name="Lucas S."/>
            <person name="Han J."/>
            <person name="Lapidus A."/>
            <person name="Cheng J.-F."/>
            <person name="Goodwin L."/>
            <person name="Pitluck S."/>
            <person name="Peters L."/>
            <person name="Land M.L."/>
            <person name="Hauser L."/>
            <person name="Vogl K."/>
            <person name="Liu Z."/>
            <person name="Imhoff J."/>
            <person name="Thiel V."/>
            <person name="Frigaard N.-U."/>
            <person name="Bryant D.A."/>
            <person name="Woyke T.J."/>
        </authorList>
    </citation>
    <scope>NUCLEOTIDE SEQUENCE [LARGE SCALE GENOMIC DNA]</scope>
    <source>
        <strain evidence="2 3">AZ1</strain>
    </source>
</reference>
<evidence type="ECO:0000313" key="2">
    <source>
        <dbReference type="EMBL" id="EGV29725.1"/>
    </source>
</evidence>
<dbReference type="AlphaFoldDB" id="G2E4F6"/>
<dbReference type="EMBL" id="AFWT01000024">
    <property type="protein sequence ID" value="EGV29725.1"/>
    <property type="molecule type" value="Genomic_DNA"/>
</dbReference>
<dbReference type="Pfam" id="PF08668">
    <property type="entry name" value="HDOD"/>
    <property type="match status" value="1"/>
</dbReference>
<dbReference type="SUPFAM" id="SSF109604">
    <property type="entry name" value="HD-domain/PDEase-like"/>
    <property type="match status" value="1"/>
</dbReference>